<proteinExistence type="predicted"/>
<evidence type="ECO:0000256" key="1">
    <source>
        <dbReference type="SAM" id="MobiDB-lite"/>
    </source>
</evidence>
<evidence type="ECO:0000313" key="3">
    <source>
        <dbReference type="Proteomes" id="UP000239560"/>
    </source>
</evidence>
<dbReference type="Proteomes" id="UP000239560">
    <property type="component" value="Unassembled WGS sequence"/>
</dbReference>
<sequence length="285" mass="31371">MSRAITARTAAQSIRTAALEVWLALARLELSKEWIFQGTHIPDDLQGLYAWLLSFRRSTNTTQDAAPQNRDAVHALVRELRKAGADVRAMRSRGVSEQEMAHYILPSSEPPSEQETPAQEGHRQPAHLAPPPPHSSEPHRHAAHHALAPPQVFQHQPPPTQLHAPVHPSLHYTPPAVHGAPPNSSVLPSISHLGGAHHPPHHHAYGHQSALPNSGPLNLPPILPREEVGLPPMRLPQDLADEEEELRRADSGQHSLSKKEEERLGYGAAWTARKAAIYGRRAIGW</sequence>
<name>A0A2T0A624_RHOTO</name>
<organism evidence="2 3">
    <name type="scientific">Rhodotorula toruloides</name>
    <name type="common">Yeast</name>
    <name type="synonym">Rhodosporidium toruloides</name>
    <dbReference type="NCBI Taxonomy" id="5286"/>
    <lineage>
        <taxon>Eukaryota</taxon>
        <taxon>Fungi</taxon>
        <taxon>Dikarya</taxon>
        <taxon>Basidiomycota</taxon>
        <taxon>Pucciniomycotina</taxon>
        <taxon>Microbotryomycetes</taxon>
        <taxon>Sporidiobolales</taxon>
        <taxon>Sporidiobolaceae</taxon>
        <taxon>Rhodotorula</taxon>
    </lineage>
</organism>
<dbReference type="AlphaFoldDB" id="A0A2T0A624"/>
<feature type="region of interest" description="Disordered" evidence="1">
    <location>
        <begin position="107"/>
        <end position="227"/>
    </location>
</feature>
<accession>A0A2T0A624</accession>
<feature type="compositionally biased region" description="Basic and acidic residues" evidence="1">
    <location>
        <begin position="245"/>
        <end position="262"/>
    </location>
</feature>
<feature type="region of interest" description="Disordered" evidence="1">
    <location>
        <begin position="242"/>
        <end position="262"/>
    </location>
</feature>
<dbReference type="EMBL" id="LCTV02000008">
    <property type="protein sequence ID" value="PRQ73430.1"/>
    <property type="molecule type" value="Genomic_DNA"/>
</dbReference>
<reference evidence="2 3" key="1">
    <citation type="journal article" date="2018" name="Elife">
        <title>Functional genomics of lipid metabolism in the oleaginous yeast Rhodosporidium toruloides.</title>
        <authorList>
            <person name="Coradetti S.T."/>
            <person name="Pinel D."/>
            <person name="Geiselman G."/>
            <person name="Ito M."/>
            <person name="Mondo S."/>
            <person name="Reilly M.C."/>
            <person name="Cheng Y.F."/>
            <person name="Bauer S."/>
            <person name="Grigoriev I."/>
            <person name="Gladden J.M."/>
            <person name="Simmons B.A."/>
            <person name="Brem R."/>
            <person name="Arkin A.P."/>
            <person name="Skerker J.M."/>
        </authorList>
    </citation>
    <scope>NUCLEOTIDE SEQUENCE [LARGE SCALE GENOMIC DNA]</scope>
    <source>
        <strain evidence="2 3">NBRC 0880</strain>
    </source>
</reference>
<evidence type="ECO:0000313" key="2">
    <source>
        <dbReference type="EMBL" id="PRQ73430.1"/>
    </source>
</evidence>
<gene>
    <name evidence="2" type="ORF">AAT19DRAFT_16183</name>
</gene>
<protein>
    <submittedName>
        <fullName evidence="2">Uncharacterized protein</fullName>
    </submittedName>
</protein>
<dbReference type="OrthoDB" id="2529854at2759"/>
<comment type="caution">
    <text evidence="2">The sequence shown here is derived from an EMBL/GenBank/DDBJ whole genome shotgun (WGS) entry which is preliminary data.</text>
</comment>